<keyword evidence="2" id="KW-0472">Membrane</keyword>
<sequence length="212" mass="21940">MPDDAGGTPFPDGEEPDEHHHGSHGRADEEFASVVFDEEFVRAATVHEPSAVERMLAAAEARAEAEAAARPGGGFGPDDDYDYDHGELDDRPGDRDAYAPDGPYGPYGGSLRPYRGAVRWHRPIAWVLAVVMGVGLVALAFSAVYRGASGRSQSPAPPASSSGVDAPSPGAPVRGGQDDLGTPRPGVPNPGVPTAGPAERLRPSFSAGPGTH</sequence>
<organism evidence="3 4">
    <name type="scientific">Streptomyces noursei</name>
    <name type="common">Streptomyces albulus</name>
    <dbReference type="NCBI Taxonomy" id="1971"/>
    <lineage>
        <taxon>Bacteria</taxon>
        <taxon>Bacillati</taxon>
        <taxon>Actinomycetota</taxon>
        <taxon>Actinomycetes</taxon>
        <taxon>Kitasatosporales</taxon>
        <taxon>Streptomycetaceae</taxon>
        <taxon>Streptomyces</taxon>
    </lineage>
</organism>
<keyword evidence="2" id="KW-1133">Transmembrane helix</keyword>
<gene>
    <name evidence="3" type="ORF">AOB60_17575</name>
</gene>
<name>A0A2N8PMS5_STRNR</name>
<feature type="region of interest" description="Disordered" evidence="1">
    <location>
        <begin position="148"/>
        <end position="212"/>
    </location>
</feature>
<proteinExistence type="predicted"/>
<evidence type="ECO:0000256" key="1">
    <source>
        <dbReference type="SAM" id="MobiDB-lite"/>
    </source>
</evidence>
<evidence type="ECO:0000313" key="3">
    <source>
        <dbReference type="EMBL" id="PNE42300.1"/>
    </source>
</evidence>
<feature type="compositionally biased region" description="Low complexity" evidence="1">
    <location>
        <begin position="148"/>
        <end position="172"/>
    </location>
</feature>
<reference evidence="4" key="1">
    <citation type="submission" date="2015-09" db="EMBL/GenBank/DDBJ databases">
        <authorList>
            <person name="Graham D.E."/>
            <person name="Mahan K.M."/>
            <person name="Klingeman D.M."/>
            <person name="Fida T."/>
            <person name="Giannone R.J."/>
            <person name="Hettich R.L."/>
            <person name="Parry R.J."/>
            <person name="Spain J.C."/>
        </authorList>
    </citation>
    <scope>NUCLEOTIDE SEQUENCE [LARGE SCALE GENOMIC DNA]</scope>
    <source>
        <strain evidence="4">JCM 4701</strain>
    </source>
</reference>
<dbReference type="EMBL" id="LJSN01000002">
    <property type="protein sequence ID" value="PNE42300.1"/>
    <property type="molecule type" value="Genomic_DNA"/>
</dbReference>
<feature type="compositionally biased region" description="Basic and acidic residues" evidence="1">
    <location>
        <begin position="17"/>
        <end position="29"/>
    </location>
</feature>
<dbReference type="RefSeq" id="WP_102924089.1">
    <property type="nucleotide sequence ID" value="NZ_LJSN01000002.1"/>
</dbReference>
<keyword evidence="2" id="KW-0812">Transmembrane</keyword>
<feature type="region of interest" description="Disordered" evidence="1">
    <location>
        <begin position="1"/>
        <end position="30"/>
    </location>
</feature>
<comment type="caution">
    <text evidence="3">The sequence shown here is derived from an EMBL/GenBank/DDBJ whole genome shotgun (WGS) entry which is preliminary data.</text>
</comment>
<evidence type="ECO:0000313" key="4">
    <source>
        <dbReference type="Proteomes" id="UP000236047"/>
    </source>
</evidence>
<feature type="region of interest" description="Disordered" evidence="1">
    <location>
        <begin position="56"/>
        <end position="104"/>
    </location>
</feature>
<protein>
    <submittedName>
        <fullName evidence="3">Uncharacterized protein</fullName>
    </submittedName>
</protein>
<accession>A0A2N8PMS5</accession>
<dbReference type="Proteomes" id="UP000236047">
    <property type="component" value="Unassembled WGS sequence"/>
</dbReference>
<keyword evidence="4" id="KW-1185">Reference proteome</keyword>
<dbReference type="AlphaFoldDB" id="A0A2N8PMS5"/>
<feature type="compositionally biased region" description="Basic and acidic residues" evidence="1">
    <location>
        <begin position="83"/>
        <end position="98"/>
    </location>
</feature>
<feature type="transmembrane region" description="Helical" evidence="2">
    <location>
        <begin position="124"/>
        <end position="145"/>
    </location>
</feature>
<evidence type="ECO:0000256" key="2">
    <source>
        <dbReference type="SAM" id="Phobius"/>
    </source>
</evidence>